<feature type="transmembrane region" description="Helical" evidence="7">
    <location>
        <begin position="212"/>
        <end position="230"/>
    </location>
</feature>
<keyword evidence="2 7" id="KW-0813">Transport</keyword>
<feature type="transmembrane region" description="Helical" evidence="7">
    <location>
        <begin position="129"/>
        <end position="153"/>
    </location>
</feature>
<dbReference type="Gene3D" id="1.10.3720.10">
    <property type="entry name" value="MetI-like"/>
    <property type="match status" value="1"/>
</dbReference>
<dbReference type="InterPro" id="IPR000515">
    <property type="entry name" value="MetI-like"/>
</dbReference>
<evidence type="ECO:0000256" key="2">
    <source>
        <dbReference type="ARBA" id="ARBA00022448"/>
    </source>
</evidence>
<feature type="transmembrane region" description="Helical" evidence="7">
    <location>
        <begin position="263"/>
        <end position="284"/>
    </location>
</feature>
<keyword evidence="4 7" id="KW-0812">Transmembrane</keyword>
<proteinExistence type="inferred from homology"/>
<dbReference type="Pfam" id="PF00528">
    <property type="entry name" value="BPD_transp_1"/>
    <property type="match status" value="1"/>
</dbReference>
<dbReference type="Proteomes" id="UP000317371">
    <property type="component" value="Unassembled WGS sequence"/>
</dbReference>
<gene>
    <name evidence="9" type="ORF">FKZ61_03725</name>
</gene>
<dbReference type="PANTHER" id="PTHR43744">
    <property type="entry name" value="ABC TRANSPORTER PERMEASE PROTEIN MG189-RELATED-RELATED"/>
    <property type="match status" value="1"/>
</dbReference>
<evidence type="ECO:0000259" key="8">
    <source>
        <dbReference type="PROSITE" id="PS50928"/>
    </source>
</evidence>
<accession>A0A540VK70</accession>
<protein>
    <submittedName>
        <fullName evidence="9">Carbohydrate ABC transporter permease</fullName>
    </submittedName>
</protein>
<dbReference type="PROSITE" id="PS50928">
    <property type="entry name" value="ABC_TM1"/>
    <property type="match status" value="1"/>
</dbReference>
<dbReference type="GO" id="GO:0055085">
    <property type="term" value="P:transmembrane transport"/>
    <property type="evidence" value="ECO:0007669"/>
    <property type="project" value="InterPro"/>
</dbReference>
<evidence type="ECO:0000256" key="6">
    <source>
        <dbReference type="ARBA" id="ARBA00023136"/>
    </source>
</evidence>
<keyword evidence="3" id="KW-1003">Cell membrane</keyword>
<feature type="transmembrane region" description="Helical" evidence="7">
    <location>
        <begin position="173"/>
        <end position="191"/>
    </location>
</feature>
<feature type="transmembrane region" description="Helical" evidence="7">
    <location>
        <begin position="93"/>
        <end position="117"/>
    </location>
</feature>
<dbReference type="InterPro" id="IPR035906">
    <property type="entry name" value="MetI-like_sf"/>
</dbReference>
<evidence type="ECO:0000256" key="7">
    <source>
        <dbReference type="RuleBase" id="RU363032"/>
    </source>
</evidence>
<organism evidence="9 10">
    <name type="scientific">Litorilinea aerophila</name>
    <dbReference type="NCBI Taxonomy" id="1204385"/>
    <lineage>
        <taxon>Bacteria</taxon>
        <taxon>Bacillati</taxon>
        <taxon>Chloroflexota</taxon>
        <taxon>Caldilineae</taxon>
        <taxon>Caldilineales</taxon>
        <taxon>Caldilineaceae</taxon>
        <taxon>Litorilinea</taxon>
    </lineage>
</organism>
<dbReference type="SUPFAM" id="SSF161098">
    <property type="entry name" value="MetI-like"/>
    <property type="match status" value="1"/>
</dbReference>
<evidence type="ECO:0000313" key="9">
    <source>
        <dbReference type="EMBL" id="TQE97144.1"/>
    </source>
</evidence>
<dbReference type="RefSeq" id="WP_141608740.1">
    <property type="nucleotide sequence ID" value="NZ_VIGC02000004.1"/>
</dbReference>
<evidence type="ECO:0000256" key="3">
    <source>
        <dbReference type="ARBA" id="ARBA00022475"/>
    </source>
</evidence>
<dbReference type="AlphaFoldDB" id="A0A540VK70"/>
<dbReference type="EMBL" id="VIGC01000004">
    <property type="protein sequence ID" value="TQE97144.1"/>
    <property type="molecule type" value="Genomic_DNA"/>
</dbReference>
<comment type="subcellular location">
    <subcellularLocation>
        <location evidence="1 7">Cell membrane</location>
        <topology evidence="1 7">Multi-pass membrane protein</topology>
    </subcellularLocation>
</comment>
<name>A0A540VK70_9CHLR</name>
<keyword evidence="5 7" id="KW-1133">Transmembrane helix</keyword>
<keyword evidence="10" id="KW-1185">Reference proteome</keyword>
<dbReference type="CDD" id="cd06261">
    <property type="entry name" value="TM_PBP2"/>
    <property type="match status" value="1"/>
</dbReference>
<reference evidence="9 10" key="1">
    <citation type="submission" date="2019-06" db="EMBL/GenBank/DDBJ databases">
        <title>Genome sequence of Litorilinea aerophila BAA-2444.</title>
        <authorList>
            <person name="Maclea K.S."/>
            <person name="Maurais E.G."/>
            <person name="Iannazzi L.C."/>
        </authorList>
    </citation>
    <scope>NUCLEOTIDE SEQUENCE [LARGE SCALE GENOMIC DNA]</scope>
    <source>
        <strain evidence="9 10">ATCC BAA-2444</strain>
    </source>
</reference>
<evidence type="ECO:0000256" key="4">
    <source>
        <dbReference type="ARBA" id="ARBA00022692"/>
    </source>
</evidence>
<dbReference type="OrthoDB" id="9771544at2"/>
<evidence type="ECO:0000313" key="10">
    <source>
        <dbReference type="Proteomes" id="UP000317371"/>
    </source>
</evidence>
<comment type="similarity">
    <text evidence="7">Belongs to the binding-protein-dependent transport system permease family.</text>
</comment>
<evidence type="ECO:0000256" key="1">
    <source>
        <dbReference type="ARBA" id="ARBA00004651"/>
    </source>
</evidence>
<dbReference type="PANTHER" id="PTHR43744:SF6">
    <property type="entry name" value="ABC TRANSPORTER PERMEASE PROTEIN YESQ-RELATED"/>
    <property type="match status" value="1"/>
</dbReference>
<feature type="transmembrane region" description="Helical" evidence="7">
    <location>
        <begin position="33"/>
        <end position="54"/>
    </location>
</feature>
<sequence length="299" mass="34068">MIEHGKAYPSYPARRGTDWPLVVTKITAIIGRILLYVVLATGGILFIMPLLWMISTSVKPDHLIYNIPIVWIPPELDWQNYVNGWTALPFPRFYANTIFVTIVNIIGLVLSSSLVAFGFARIRFWGRDVIFLILLATMMLPSQVTLIPLYLFWSKLGLVNTYWPLIVPQWLTNAYNVFLLRQFFMTINLELDDAARIDGAGWFTIYSRILMPLSKPALGVIAIQAFAWNWNNFFDPLIYLNEPKKYTIAIGLRLFQTTQSQQIAETMAMTLVALIPVLIVFYIAQARFIQGVVITGVKG</sequence>
<dbReference type="GO" id="GO:0005886">
    <property type="term" value="C:plasma membrane"/>
    <property type="evidence" value="ECO:0007669"/>
    <property type="project" value="UniProtKB-SubCell"/>
</dbReference>
<comment type="caution">
    <text evidence="9">The sequence shown here is derived from an EMBL/GenBank/DDBJ whole genome shotgun (WGS) entry which is preliminary data.</text>
</comment>
<dbReference type="InParanoid" id="A0A540VK70"/>
<evidence type="ECO:0000256" key="5">
    <source>
        <dbReference type="ARBA" id="ARBA00022989"/>
    </source>
</evidence>
<feature type="domain" description="ABC transmembrane type-1" evidence="8">
    <location>
        <begin position="94"/>
        <end position="284"/>
    </location>
</feature>
<keyword evidence="6 7" id="KW-0472">Membrane</keyword>